<evidence type="ECO:0000313" key="3">
    <source>
        <dbReference type="Proteomes" id="UP000023152"/>
    </source>
</evidence>
<dbReference type="AlphaFoldDB" id="X6MWQ1"/>
<dbReference type="EMBL" id="ASPP01016462">
    <property type="protein sequence ID" value="ETO17515.1"/>
    <property type="molecule type" value="Genomic_DNA"/>
</dbReference>
<accession>X6MWQ1</accession>
<organism evidence="2 3">
    <name type="scientific">Reticulomyxa filosa</name>
    <dbReference type="NCBI Taxonomy" id="46433"/>
    <lineage>
        <taxon>Eukaryota</taxon>
        <taxon>Sar</taxon>
        <taxon>Rhizaria</taxon>
        <taxon>Retaria</taxon>
        <taxon>Foraminifera</taxon>
        <taxon>Monothalamids</taxon>
        <taxon>Reticulomyxidae</taxon>
        <taxon>Reticulomyxa</taxon>
    </lineage>
</organism>
<proteinExistence type="predicted"/>
<reference evidence="2 3" key="1">
    <citation type="journal article" date="2013" name="Curr. Biol.">
        <title>The Genome of the Foraminiferan Reticulomyxa filosa.</title>
        <authorList>
            <person name="Glockner G."/>
            <person name="Hulsmann N."/>
            <person name="Schleicher M."/>
            <person name="Noegel A.A."/>
            <person name="Eichinger L."/>
            <person name="Gallinger C."/>
            <person name="Pawlowski J."/>
            <person name="Sierra R."/>
            <person name="Euteneuer U."/>
            <person name="Pillet L."/>
            <person name="Moustafa A."/>
            <person name="Platzer M."/>
            <person name="Groth M."/>
            <person name="Szafranski K."/>
            <person name="Schliwa M."/>
        </authorList>
    </citation>
    <scope>NUCLEOTIDE SEQUENCE [LARGE SCALE GENOMIC DNA]</scope>
</reference>
<sequence length="269" mass="30874">MYAYVQTLGFIFGALLQKRLMTDWKFGDSSDHESDGRENNDLTECCSNNSLQLSGPKEGKSYKHSSSLAGVCGSKFIENWNPDISNTPPTMSSKMRNKNVKEISSKKRKILQVQHKKKKKKVSQFGAAGEEEKETQCGQLPFISMEGKERKTEKRTLTQNLPQCDYDQKKKNAKRKERFERTKQKFRNFPKTSEDLRSVVFDFLNDIQGEDKAIVYAYSKELIKEINHLKLQDPIATEIKTVLQKLSCGPSKGHHDRDEIICHDDAFVI</sequence>
<dbReference type="Proteomes" id="UP000023152">
    <property type="component" value="Unassembled WGS sequence"/>
</dbReference>
<feature type="compositionally biased region" description="Basic and acidic residues" evidence="1">
    <location>
        <begin position="28"/>
        <end position="40"/>
    </location>
</feature>
<evidence type="ECO:0000313" key="2">
    <source>
        <dbReference type="EMBL" id="ETO17515.1"/>
    </source>
</evidence>
<feature type="region of interest" description="Disordered" evidence="1">
    <location>
        <begin position="28"/>
        <end position="60"/>
    </location>
</feature>
<gene>
    <name evidence="2" type="ORF">RFI_19806</name>
</gene>
<comment type="caution">
    <text evidence="2">The sequence shown here is derived from an EMBL/GenBank/DDBJ whole genome shotgun (WGS) entry which is preliminary data.</text>
</comment>
<name>X6MWQ1_RETFI</name>
<keyword evidence="3" id="KW-1185">Reference proteome</keyword>
<protein>
    <submittedName>
        <fullName evidence="2">Uncharacterized protein</fullName>
    </submittedName>
</protein>
<evidence type="ECO:0000256" key="1">
    <source>
        <dbReference type="SAM" id="MobiDB-lite"/>
    </source>
</evidence>